<evidence type="ECO:0000256" key="2">
    <source>
        <dbReference type="ARBA" id="ARBA00023002"/>
    </source>
</evidence>
<dbReference type="InterPro" id="IPR036291">
    <property type="entry name" value="NAD(P)-bd_dom_sf"/>
</dbReference>
<dbReference type="PRINTS" id="PR00081">
    <property type="entry name" value="GDHRDH"/>
</dbReference>
<gene>
    <name evidence="3" type="ORF">B0I31_113183</name>
</gene>
<sequence>MTNRPFTQPDADDRERAMEGAYCVVTGATSGIGKEIARGLVTAGAHLLFICRDRARGEATLAELHRESPSAAVRMLVADLSDLRDVRRVAEEAHHHLPRLDVLINNAGTHDLRPEVSADGFDRMIATNHLGPFLLTNLLADLLERAAPSRIVMVASESHRSVLHLDPRAFAEPGSYGRIGSLAVYARSKLLNVLVTQEIARRWTSRGITANAFCPGLVSTGLVRNIPMGTRLFSLAERTPLVRNARQAAEHALRLAGDPRFAGRSGGFYSTTPGAVFLPPSPHRFRTGLQRAVWERSEELVGLS</sequence>
<accession>A0A2P8I239</accession>
<protein>
    <submittedName>
        <fullName evidence="3">NAD(P)-dependent dehydrogenase (Short-subunit alcohol dehydrogenase family)</fullName>
    </submittedName>
</protein>
<dbReference type="Pfam" id="PF00106">
    <property type="entry name" value="adh_short"/>
    <property type="match status" value="1"/>
</dbReference>
<dbReference type="Proteomes" id="UP000241118">
    <property type="component" value="Unassembled WGS sequence"/>
</dbReference>
<dbReference type="Gene3D" id="3.40.50.720">
    <property type="entry name" value="NAD(P)-binding Rossmann-like Domain"/>
    <property type="match status" value="1"/>
</dbReference>
<comment type="caution">
    <text evidence="3">The sequence shown here is derived from an EMBL/GenBank/DDBJ whole genome shotgun (WGS) entry which is preliminary data.</text>
</comment>
<dbReference type="AlphaFoldDB" id="A0A2P8I239"/>
<reference evidence="3 4" key="1">
    <citation type="submission" date="2018-03" db="EMBL/GenBank/DDBJ databases">
        <title>Genomic Encyclopedia of Type Strains, Phase III (KMG-III): the genomes of soil and plant-associated and newly described type strains.</title>
        <authorList>
            <person name="Whitman W."/>
        </authorList>
    </citation>
    <scope>NUCLEOTIDE SEQUENCE [LARGE SCALE GENOMIC DNA]</scope>
    <source>
        <strain evidence="3 4">CGMCC 4.7097</strain>
    </source>
</reference>
<dbReference type="SUPFAM" id="SSF51735">
    <property type="entry name" value="NAD(P)-binding Rossmann-fold domains"/>
    <property type="match status" value="1"/>
</dbReference>
<proteinExistence type="inferred from homology"/>
<evidence type="ECO:0000256" key="1">
    <source>
        <dbReference type="ARBA" id="ARBA00006484"/>
    </source>
</evidence>
<keyword evidence="4" id="KW-1185">Reference proteome</keyword>
<dbReference type="InterPro" id="IPR002347">
    <property type="entry name" value="SDR_fam"/>
</dbReference>
<dbReference type="GO" id="GO:0016491">
    <property type="term" value="F:oxidoreductase activity"/>
    <property type="evidence" value="ECO:0007669"/>
    <property type="project" value="UniProtKB-KW"/>
</dbReference>
<dbReference type="PANTHER" id="PTHR24320">
    <property type="entry name" value="RETINOL DEHYDROGENASE"/>
    <property type="match status" value="1"/>
</dbReference>
<dbReference type="EMBL" id="PYAX01000013">
    <property type="protein sequence ID" value="PSL52510.1"/>
    <property type="molecule type" value="Genomic_DNA"/>
</dbReference>
<dbReference type="Pfam" id="PF13561">
    <property type="entry name" value="adh_short_C2"/>
    <property type="match status" value="1"/>
</dbReference>
<evidence type="ECO:0000313" key="4">
    <source>
        <dbReference type="Proteomes" id="UP000241118"/>
    </source>
</evidence>
<organism evidence="3 4">
    <name type="scientific">Saccharothrix carnea</name>
    <dbReference type="NCBI Taxonomy" id="1280637"/>
    <lineage>
        <taxon>Bacteria</taxon>
        <taxon>Bacillati</taxon>
        <taxon>Actinomycetota</taxon>
        <taxon>Actinomycetes</taxon>
        <taxon>Pseudonocardiales</taxon>
        <taxon>Pseudonocardiaceae</taxon>
        <taxon>Saccharothrix</taxon>
    </lineage>
</organism>
<keyword evidence="2" id="KW-0560">Oxidoreductase</keyword>
<evidence type="ECO:0000313" key="3">
    <source>
        <dbReference type="EMBL" id="PSL52510.1"/>
    </source>
</evidence>
<comment type="similarity">
    <text evidence="1">Belongs to the short-chain dehydrogenases/reductases (SDR) family.</text>
</comment>
<name>A0A2P8I239_SACCR</name>
<dbReference type="RefSeq" id="WP_219910878.1">
    <property type="nucleotide sequence ID" value="NZ_PYAX01000013.1"/>
</dbReference>
<dbReference type="PANTHER" id="PTHR24320:SF148">
    <property type="entry name" value="NAD(P)-BINDING ROSSMANN-FOLD SUPERFAMILY PROTEIN"/>
    <property type="match status" value="1"/>
</dbReference>